<protein>
    <submittedName>
        <fullName evidence="2">Uncharacterized protein</fullName>
    </submittedName>
</protein>
<dbReference type="OrthoDB" id="2924517at2759"/>
<keyword evidence="3" id="KW-1185">Reference proteome</keyword>
<organism evidence="2 3">
    <name type="scientific">Coprinopsis cinerea (strain Okayama-7 / 130 / ATCC MYA-4618 / FGSC 9003)</name>
    <name type="common">Inky cap fungus</name>
    <name type="synonym">Hormographiella aspergillata</name>
    <dbReference type="NCBI Taxonomy" id="240176"/>
    <lineage>
        <taxon>Eukaryota</taxon>
        <taxon>Fungi</taxon>
        <taxon>Dikarya</taxon>
        <taxon>Basidiomycota</taxon>
        <taxon>Agaricomycotina</taxon>
        <taxon>Agaricomycetes</taxon>
        <taxon>Agaricomycetidae</taxon>
        <taxon>Agaricales</taxon>
        <taxon>Agaricineae</taxon>
        <taxon>Psathyrellaceae</taxon>
        <taxon>Coprinopsis</taxon>
    </lineage>
</organism>
<dbReference type="Proteomes" id="UP000001861">
    <property type="component" value="Unassembled WGS sequence"/>
</dbReference>
<dbReference type="HOGENOM" id="CLU_501530_0_0_1"/>
<dbReference type="VEuPathDB" id="FungiDB:CC1G_07714"/>
<dbReference type="RefSeq" id="XP_001832327.2">
    <property type="nucleotide sequence ID" value="XM_001832275.2"/>
</dbReference>
<accession>A8NBW7</accession>
<gene>
    <name evidence="2" type="ORF">CC1G_07714</name>
</gene>
<dbReference type="InParanoid" id="A8NBW7"/>
<dbReference type="AlphaFoldDB" id="A8NBW7"/>
<reference evidence="2 3" key="1">
    <citation type="journal article" date="2010" name="Proc. Natl. Acad. Sci. U.S.A.">
        <title>Insights into evolution of multicellular fungi from the assembled chromosomes of the mushroom Coprinopsis cinerea (Coprinus cinereus).</title>
        <authorList>
            <person name="Stajich J.E."/>
            <person name="Wilke S.K."/>
            <person name="Ahren D."/>
            <person name="Au C.H."/>
            <person name="Birren B.W."/>
            <person name="Borodovsky M."/>
            <person name="Burns C."/>
            <person name="Canback B."/>
            <person name="Casselton L.A."/>
            <person name="Cheng C.K."/>
            <person name="Deng J."/>
            <person name="Dietrich F.S."/>
            <person name="Fargo D.C."/>
            <person name="Farman M.L."/>
            <person name="Gathman A.C."/>
            <person name="Goldberg J."/>
            <person name="Guigo R."/>
            <person name="Hoegger P.J."/>
            <person name="Hooker J.B."/>
            <person name="Huggins A."/>
            <person name="James T.Y."/>
            <person name="Kamada T."/>
            <person name="Kilaru S."/>
            <person name="Kodira C."/>
            <person name="Kues U."/>
            <person name="Kupfer D."/>
            <person name="Kwan H.S."/>
            <person name="Lomsadze A."/>
            <person name="Li W."/>
            <person name="Lilly W.W."/>
            <person name="Ma L.J."/>
            <person name="Mackey A.J."/>
            <person name="Manning G."/>
            <person name="Martin F."/>
            <person name="Muraguchi H."/>
            <person name="Natvig D.O."/>
            <person name="Palmerini H."/>
            <person name="Ramesh M.A."/>
            <person name="Rehmeyer C.J."/>
            <person name="Roe B.A."/>
            <person name="Shenoy N."/>
            <person name="Stanke M."/>
            <person name="Ter-Hovhannisyan V."/>
            <person name="Tunlid A."/>
            <person name="Velagapudi R."/>
            <person name="Vision T.J."/>
            <person name="Zeng Q."/>
            <person name="Zolan M.E."/>
            <person name="Pukkila P.J."/>
        </authorList>
    </citation>
    <scope>NUCLEOTIDE SEQUENCE [LARGE SCALE GENOMIC DNA]</scope>
    <source>
        <strain evidence="3">Okayama-7 / 130 / ATCC MYA-4618 / FGSC 9003</strain>
    </source>
</reference>
<feature type="compositionally biased region" description="Polar residues" evidence="1">
    <location>
        <begin position="23"/>
        <end position="47"/>
    </location>
</feature>
<evidence type="ECO:0000256" key="1">
    <source>
        <dbReference type="SAM" id="MobiDB-lite"/>
    </source>
</evidence>
<evidence type="ECO:0000313" key="2">
    <source>
        <dbReference type="EMBL" id="EAU89488.2"/>
    </source>
</evidence>
<name>A8NBW7_COPC7</name>
<feature type="region of interest" description="Disordered" evidence="1">
    <location>
        <begin position="96"/>
        <end position="214"/>
    </location>
</feature>
<dbReference type="KEGG" id="cci:CC1G_07714"/>
<sequence length="543" mass="60596">MEATPVTVFGEINTRPSKRQKTGFESSATPSSVLCPEDTTSPPSSKYGSPAVSDGASGSSLAEKHTNEAFSNHELKAASFMSAWSRIHTLALSEELRYTPPPSELHRFLPAGLEEPPPSSSASTAEENSFPAFPTSESNPHQSSPDEEKRPSIDECSPHQRPKLLLKIPRSPEKSTGQLGVEIENLGRENPIREPQPESEPPPTKIASHAGSKNSIAAEERFQRLLARILEDISPCHSLDDALQSILTAEPAFGRKRTQREDISLTQLPRVFEEYSDDTVADVLLKRGFLAGTMEYYKDRFEAAIRESPVTPLKLLQVDEALGQVKSPMDPYRNPFTNWVEAVISTIHHIRFTDAWKEVRTTREKKALHEEAFEAIHRSELANWDREEGRREEELKLWTKQFEKMTISRNQIVKLYNTFGATVLLEANTLRPVEAGDATARTITFALLAKQFGAVYRTILAEEEHLLVFQATFWEDGLEADNLKGDDLYRDWVTRSHLSAGALVVSIVKAVAGEATAAWVSEFLSEYTPDGFEDDEDSDSSEE</sequence>
<feature type="compositionally biased region" description="Low complexity" evidence="1">
    <location>
        <begin position="110"/>
        <end position="127"/>
    </location>
</feature>
<comment type="caution">
    <text evidence="2">The sequence shown here is derived from an EMBL/GenBank/DDBJ whole genome shotgun (WGS) entry which is preliminary data.</text>
</comment>
<feature type="compositionally biased region" description="Basic and acidic residues" evidence="1">
    <location>
        <begin position="185"/>
        <end position="196"/>
    </location>
</feature>
<evidence type="ECO:0000313" key="3">
    <source>
        <dbReference type="Proteomes" id="UP000001861"/>
    </source>
</evidence>
<feature type="region of interest" description="Disordered" evidence="1">
    <location>
        <begin position="1"/>
        <end position="65"/>
    </location>
</feature>
<dbReference type="EMBL" id="AACS02000009">
    <property type="protein sequence ID" value="EAU89488.2"/>
    <property type="molecule type" value="Genomic_DNA"/>
</dbReference>
<proteinExistence type="predicted"/>
<feature type="compositionally biased region" description="Basic and acidic residues" evidence="1">
    <location>
        <begin position="144"/>
        <end position="158"/>
    </location>
</feature>
<dbReference type="GeneID" id="6008811"/>